<evidence type="ECO:0000313" key="1">
    <source>
        <dbReference type="EMBL" id="PVX28923.1"/>
    </source>
</evidence>
<dbReference type="AlphaFoldDB" id="A0A2U0SC29"/>
<protein>
    <submittedName>
        <fullName evidence="1">Uncharacterized protein</fullName>
    </submittedName>
</protein>
<evidence type="ECO:0000313" key="2">
    <source>
        <dbReference type="Proteomes" id="UP000245890"/>
    </source>
</evidence>
<accession>A0A2U0SC29</accession>
<comment type="caution">
    <text evidence="1">The sequence shown here is derived from an EMBL/GenBank/DDBJ whole genome shotgun (WGS) entry which is preliminary data.</text>
</comment>
<gene>
    <name evidence="1" type="ORF">DD559_05900</name>
</gene>
<keyword evidence="2" id="KW-1185">Reference proteome</keyword>
<dbReference type="Proteomes" id="UP000245890">
    <property type="component" value="Unassembled WGS sequence"/>
</dbReference>
<name>A0A2U0SC29_9SPHN</name>
<organism evidence="1 2">
    <name type="scientific">Sphingomonas pokkalii</name>
    <dbReference type="NCBI Taxonomy" id="2175090"/>
    <lineage>
        <taxon>Bacteria</taxon>
        <taxon>Pseudomonadati</taxon>
        <taxon>Pseudomonadota</taxon>
        <taxon>Alphaproteobacteria</taxon>
        <taxon>Sphingomonadales</taxon>
        <taxon>Sphingomonadaceae</taxon>
        <taxon>Sphingomonas</taxon>
    </lineage>
</organism>
<reference evidence="1 2" key="1">
    <citation type="submission" date="2018-05" db="EMBL/GenBank/DDBJ databases">
        <title>Description of Sphingomonas pokkalii sp nov, isolated from the rhizosphere of saline tolerant pokkali rice and its draft genome analysis.</title>
        <authorList>
            <person name="Menon R."/>
            <person name="Kumari S."/>
            <person name="Rameshkumar N."/>
        </authorList>
    </citation>
    <scope>NUCLEOTIDE SEQUENCE [LARGE SCALE GENOMIC DNA]</scope>
    <source>
        <strain evidence="1 2">L3B27</strain>
    </source>
</reference>
<dbReference type="RefSeq" id="WP_116468366.1">
    <property type="nucleotide sequence ID" value="NZ_QENQ01000001.1"/>
</dbReference>
<sequence length="74" mass="8159">MTMQPTPIEFFEGSAIKATETTLGAWSCGLFTAWCQAVMTPWNLVPPPHGREAERGALLPIPDVLEEEERALFA</sequence>
<dbReference type="EMBL" id="QENQ01000001">
    <property type="protein sequence ID" value="PVX28923.1"/>
    <property type="molecule type" value="Genomic_DNA"/>
</dbReference>
<proteinExistence type="predicted"/>
<dbReference type="OrthoDB" id="7573003at2"/>